<feature type="compositionally biased region" description="Low complexity" evidence="1">
    <location>
        <begin position="11"/>
        <end position="23"/>
    </location>
</feature>
<dbReference type="Gramene" id="Os01t0857250-01">
    <property type="protein sequence ID" value="Os01t0857250-01"/>
    <property type="gene ID" value="Os01g0857250"/>
</dbReference>
<dbReference type="AlphaFoldDB" id="A0A0P0VAI3"/>
<name>A0A0P0VAI3_ORYSJ</name>
<evidence type="ECO:0000256" key="1">
    <source>
        <dbReference type="SAM" id="MobiDB-lite"/>
    </source>
</evidence>
<proteinExistence type="predicted"/>
<reference evidence="2 3" key="1">
    <citation type="journal article" date="2005" name="Nature">
        <title>The map-based sequence of the rice genome.</title>
        <authorList>
            <consortium name="International rice genome sequencing project (IRGSP)"/>
            <person name="Matsumoto T."/>
            <person name="Wu J."/>
            <person name="Kanamori H."/>
            <person name="Katayose Y."/>
            <person name="Fujisawa M."/>
            <person name="Namiki N."/>
            <person name="Mizuno H."/>
            <person name="Yamamoto K."/>
            <person name="Antonio B.A."/>
            <person name="Baba T."/>
            <person name="Sakata K."/>
            <person name="Nagamura Y."/>
            <person name="Aoki H."/>
            <person name="Arikawa K."/>
            <person name="Arita K."/>
            <person name="Bito T."/>
            <person name="Chiden Y."/>
            <person name="Fujitsuka N."/>
            <person name="Fukunaka R."/>
            <person name="Hamada M."/>
            <person name="Harada C."/>
            <person name="Hayashi A."/>
            <person name="Hijishita S."/>
            <person name="Honda M."/>
            <person name="Hosokawa S."/>
            <person name="Ichikawa Y."/>
            <person name="Idonuma A."/>
            <person name="Iijima M."/>
            <person name="Ikeda M."/>
            <person name="Ikeno M."/>
            <person name="Ito K."/>
            <person name="Ito S."/>
            <person name="Ito T."/>
            <person name="Ito Y."/>
            <person name="Ito Y."/>
            <person name="Iwabuchi A."/>
            <person name="Kamiya K."/>
            <person name="Karasawa W."/>
            <person name="Kurita K."/>
            <person name="Katagiri S."/>
            <person name="Kikuta A."/>
            <person name="Kobayashi H."/>
            <person name="Kobayashi N."/>
            <person name="Machita K."/>
            <person name="Maehara T."/>
            <person name="Masukawa M."/>
            <person name="Mizubayashi T."/>
            <person name="Mukai Y."/>
            <person name="Nagasaki H."/>
            <person name="Nagata Y."/>
            <person name="Naito S."/>
            <person name="Nakashima M."/>
            <person name="Nakama Y."/>
            <person name="Nakamichi Y."/>
            <person name="Nakamura M."/>
            <person name="Meguro A."/>
            <person name="Negishi M."/>
            <person name="Ohta I."/>
            <person name="Ohta T."/>
            <person name="Okamoto M."/>
            <person name="Ono N."/>
            <person name="Saji S."/>
            <person name="Sakaguchi M."/>
            <person name="Sakai K."/>
            <person name="Shibata M."/>
            <person name="Shimokawa T."/>
            <person name="Song J."/>
            <person name="Takazaki Y."/>
            <person name="Terasawa K."/>
            <person name="Tsugane M."/>
            <person name="Tsuji K."/>
            <person name="Ueda S."/>
            <person name="Waki K."/>
            <person name="Yamagata H."/>
            <person name="Yamamoto M."/>
            <person name="Yamamoto S."/>
            <person name="Yamane H."/>
            <person name="Yoshiki S."/>
            <person name="Yoshihara R."/>
            <person name="Yukawa K."/>
            <person name="Zhong H."/>
            <person name="Yano M."/>
            <person name="Yuan Q."/>
            <person name="Ouyang S."/>
            <person name="Liu J."/>
            <person name="Jones K.M."/>
            <person name="Gansberger K."/>
            <person name="Moffat K."/>
            <person name="Hill J."/>
            <person name="Bera J."/>
            <person name="Fadrosh D."/>
            <person name="Jin S."/>
            <person name="Johri S."/>
            <person name="Kim M."/>
            <person name="Overton L."/>
            <person name="Reardon M."/>
            <person name="Tsitrin T."/>
            <person name="Vuong H."/>
            <person name="Weaver B."/>
            <person name="Ciecko A."/>
            <person name="Tallon L."/>
            <person name="Jackson J."/>
            <person name="Pai G."/>
            <person name="Aken S.V."/>
            <person name="Utterback T."/>
            <person name="Reidmuller S."/>
            <person name="Feldblyum T."/>
            <person name="Hsiao J."/>
            <person name="Zismann V."/>
            <person name="Iobst S."/>
            <person name="de Vazeille A.R."/>
            <person name="Buell C.R."/>
            <person name="Ying K."/>
            <person name="Li Y."/>
            <person name="Lu T."/>
            <person name="Huang Y."/>
            <person name="Zhao Q."/>
            <person name="Feng Q."/>
            <person name="Zhang L."/>
            <person name="Zhu J."/>
            <person name="Weng Q."/>
            <person name="Mu J."/>
            <person name="Lu Y."/>
            <person name="Fan D."/>
            <person name="Liu Y."/>
            <person name="Guan J."/>
            <person name="Zhang Y."/>
            <person name="Yu S."/>
            <person name="Liu X."/>
            <person name="Zhang Y."/>
            <person name="Hong G."/>
            <person name="Han B."/>
            <person name="Choisne N."/>
            <person name="Demange N."/>
            <person name="Orjeda G."/>
            <person name="Samain S."/>
            <person name="Cattolico L."/>
            <person name="Pelletier E."/>
            <person name="Couloux A."/>
            <person name="Segurens B."/>
            <person name="Wincker P."/>
            <person name="D'Hont A."/>
            <person name="Scarpelli C."/>
            <person name="Weissenbach J."/>
            <person name="Salanoubat M."/>
            <person name="Quetier F."/>
            <person name="Yu Y."/>
            <person name="Kim H.R."/>
            <person name="Rambo T."/>
            <person name="Currie J."/>
            <person name="Collura K."/>
            <person name="Luo M."/>
            <person name="Yang T."/>
            <person name="Ammiraju J.S.S."/>
            <person name="Engler F."/>
            <person name="Soderlund C."/>
            <person name="Wing R.A."/>
            <person name="Palmer L.E."/>
            <person name="de la Bastide M."/>
            <person name="Spiegel L."/>
            <person name="Nascimento L."/>
            <person name="Zutavern T."/>
            <person name="O'Shaughnessy A."/>
            <person name="Dike S."/>
            <person name="Dedhia N."/>
            <person name="Preston R."/>
            <person name="Balija V."/>
            <person name="McCombie W.R."/>
            <person name="Chow T."/>
            <person name="Chen H."/>
            <person name="Chung M."/>
            <person name="Chen C."/>
            <person name="Shaw J."/>
            <person name="Wu H."/>
            <person name="Hsiao K."/>
            <person name="Chao Y."/>
            <person name="Chu M."/>
            <person name="Cheng C."/>
            <person name="Hour A."/>
            <person name="Lee P."/>
            <person name="Lin S."/>
            <person name="Lin Y."/>
            <person name="Liou J."/>
            <person name="Liu S."/>
            <person name="Hsing Y."/>
            <person name="Raghuvanshi S."/>
            <person name="Mohanty A."/>
            <person name="Bharti A.K."/>
            <person name="Gaur A."/>
            <person name="Gupta V."/>
            <person name="Kumar D."/>
            <person name="Ravi V."/>
            <person name="Vij S."/>
            <person name="Kapur A."/>
            <person name="Khurana P."/>
            <person name="Khurana P."/>
            <person name="Khurana J.P."/>
            <person name="Tyagi A.K."/>
            <person name="Gaikwad K."/>
            <person name="Singh A."/>
            <person name="Dalal V."/>
            <person name="Srivastava S."/>
            <person name="Dixit A."/>
            <person name="Pal A.K."/>
            <person name="Ghazi I.A."/>
            <person name="Yadav M."/>
            <person name="Pandit A."/>
            <person name="Bhargava A."/>
            <person name="Sureshbabu K."/>
            <person name="Batra K."/>
            <person name="Sharma T.R."/>
            <person name="Mohapatra T."/>
            <person name="Singh N.K."/>
            <person name="Messing J."/>
            <person name="Nelson A.B."/>
            <person name="Fuks G."/>
            <person name="Kavchok S."/>
            <person name="Keizer G."/>
            <person name="Linton E."/>
            <person name="Llaca V."/>
            <person name="Song R."/>
            <person name="Tanyolac B."/>
            <person name="Young S."/>
            <person name="Ho-Il K."/>
            <person name="Hahn J.H."/>
            <person name="Sangsakoo G."/>
            <person name="Vanavichit A."/>
            <person name="de Mattos Luiz.A.T."/>
            <person name="Zimmer P.D."/>
            <person name="Malone G."/>
            <person name="Dellagostin O."/>
            <person name="de Oliveira A.C."/>
            <person name="Bevan M."/>
            <person name="Bancroft I."/>
            <person name="Minx P."/>
            <person name="Cordum H."/>
            <person name="Wilson R."/>
            <person name="Cheng Z."/>
            <person name="Jin W."/>
            <person name="Jiang J."/>
            <person name="Leong S.A."/>
            <person name="Iwama H."/>
            <person name="Gojobori T."/>
            <person name="Itoh T."/>
            <person name="Niimura Y."/>
            <person name="Fujii Y."/>
            <person name="Habara T."/>
            <person name="Sakai H."/>
            <person name="Sato Y."/>
            <person name="Wilson G."/>
            <person name="Kumar K."/>
            <person name="McCouch S."/>
            <person name="Juretic N."/>
            <person name="Hoen D."/>
            <person name="Wright S."/>
            <person name="Bruskiewich R."/>
            <person name="Bureau T."/>
            <person name="Miyao A."/>
            <person name="Hirochika H."/>
            <person name="Nishikawa T."/>
            <person name="Kadowaki K."/>
            <person name="Sugiura M."/>
            <person name="Burr B."/>
            <person name="Sasaki T."/>
        </authorList>
    </citation>
    <scope>NUCLEOTIDE SEQUENCE [LARGE SCALE GENOMIC DNA]</scope>
    <source>
        <strain evidence="3">cv. Nipponbare</strain>
    </source>
</reference>
<evidence type="ECO:0000313" key="2">
    <source>
        <dbReference type="EMBL" id="BAH91388.1"/>
    </source>
</evidence>
<dbReference type="EMBL" id="AP008207">
    <property type="protein sequence ID" value="BAH91388.1"/>
    <property type="molecule type" value="Genomic_DNA"/>
</dbReference>
<gene>
    <name evidence="2" type="ordered locus">Os01g0857250</name>
</gene>
<reference evidence="3" key="2">
    <citation type="journal article" date="2008" name="Nucleic Acids Res.">
        <title>The rice annotation project database (RAP-DB): 2008 update.</title>
        <authorList>
            <consortium name="The rice annotation project (RAP)"/>
        </authorList>
    </citation>
    <scope>GENOME REANNOTATION</scope>
    <source>
        <strain evidence="3">cv. Nipponbare</strain>
    </source>
</reference>
<protein>
    <submittedName>
        <fullName evidence="2">Os01g0857250 protein</fullName>
    </submittedName>
</protein>
<feature type="region of interest" description="Disordered" evidence="1">
    <location>
        <begin position="1"/>
        <end position="86"/>
    </location>
</feature>
<evidence type="ECO:0000313" key="3">
    <source>
        <dbReference type="Proteomes" id="UP000000763"/>
    </source>
</evidence>
<organism evidence="2 3">
    <name type="scientific">Oryza sativa subsp. japonica</name>
    <name type="common">Rice</name>
    <dbReference type="NCBI Taxonomy" id="39947"/>
    <lineage>
        <taxon>Eukaryota</taxon>
        <taxon>Viridiplantae</taxon>
        <taxon>Streptophyta</taxon>
        <taxon>Embryophyta</taxon>
        <taxon>Tracheophyta</taxon>
        <taxon>Spermatophyta</taxon>
        <taxon>Magnoliopsida</taxon>
        <taxon>Liliopsida</taxon>
        <taxon>Poales</taxon>
        <taxon>Poaceae</taxon>
        <taxon>BOP clade</taxon>
        <taxon>Oryzoideae</taxon>
        <taxon>Oryzeae</taxon>
        <taxon>Oryzinae</taxon>
        <taxon>Oryza</taxon>
        <taxon>Oryza sativa</taxon>
    </lineage>
</organism>
<feature type="compositionally biased region" description="Basic and acidic residues" evidence="1">
    <location>
        <begin position="47"/>
        <end position="58"/>
    </location>
</feature>
<sequence>MPQARERRTVSSSARRPASCPAADGSPRARAHRAFPSITTATCRGSDSARRHPGRRDSAAGAAPARGHGHGGGGAGRVLRRGEVGS</sequence>
<dbReference type="KEGG" id="dosa:Os01g0857250"/>
<accession>A0A0P0VAI3</accession>
<dbReference type="Proteomes" id="UP000000763">
    <property type="component" value="Chromosome 1"/>
</dbReference>